<dbReference type="InterPro" id="IPR003527">
    <property type="entry name" value="MAP_kinase_CS"/>
</dbReference>
<evidence type="ECO:0000256" key="6">
    <source>
        <dbReference type="PROSITE-ProRule" id="PRU10141"/>
    </source>
</evidence>
<keyword evidence="1 7" id="KW-0723">Serine/threonine-protein kinase</keyword>
<dbReference type="InterPro" id="IPR017441">
    <property type="entry name" value="Protein_kinase_ATP_BS"/>
</dbReference>
<evidence type="ECO:0000313" key="16">
    <source>
        <dbReference type="Proteomes" id="UP000325113"/>
    </source>
</evidence>
<dbReference type="EC" id="2.7.11.24" evidence="8"/>
<dbReference type="InterPro" id="IPR050117">
    <property type="entry name" value="MAPK"/>
</dbReference>
<evidence type="ECO:0000313" key="11">
    <source>
        <dbReference type="EMBL" id="KAA0156335.1"/>
    </source>
</evidence>
<dbReference type="Proteomes" id="UP000322899">
    <property type="component" value="Unassembled WGS sequence"/>
</dbReference>
<evidence type="ECO:0000256" key="1">
    <source>
        <dbReference type="ARBA" id="ARBA00022527"/>
    </source>
</evidence>
<dbReference type="EMBL" id="VLTN01000004">
    <property type="protein sequence ID" value="KAA0156335.1"/>
    <property type="molecule type" value="Genomic_DNA"/>
</dbReference>
<feature type="domain" description="Protein kinase" evidence="10">
    <location>
        <begin position="27"/>
        <end position="317"/>
    </location>
</feature>
<dbReference type="Gene3D" id="1.10.510.10">
    <property type="entry name" value="Transferase(Phosphotransferase) domain 1"/>
    <property type="match status" value="1"/>
</dbReference>
<dbReference type="Pfam" id="PF00069">
    <property type="entry name" value="Pkinase"/>
    <property type="match status" value="1"/>
</dbReference>
<keyword evidence="3 6" id="KW-0547">Nucleotide-binding</keyword>
<dbReference type="PROSITE" id="PS50011">
    <property type="entry name" value="PROTEIN_KINASE_DOM"/>
    <property type="match status" value="1"/>
</dbReference>
<evidence type="ECO:0000313" key="14">
    <source>
        <dbReference type="Proteomes" id="UP000322899"/>
    </source>
</evidence>
<name>A0A5A8EKN1_CAFRO</name>
<dbReference type="EMBL" id="VLTO01000003">
    <property type="protein sequence ID" value="KAA0177708.1"/>
    <property type="molecule type" value="Genomic_DNA"/>
</dbReference>
<keyword evidence="4 8" id="KW-0418">Kinase</keyword>
<proteinExistence type="inferred from homology"/>
<evidence type="ECO:0000256" key="4">
    <source>
        <dbReference type="ARBA" id="ARBA00022777"/>
    </source>
</evidence>
<evidence type="ECO:0000256" key="2">
    <source>
        <dbReference type="ARBA" id="ARBA00022679"/>
    </source>
</evidence>
<dbReference type="GO" id="GO:0004707">
    <property type="term" value="F:MAP kinase activity"/>
    <property type="evidence" value="ECO:0007669"/>
    <property type="project" value="UniProtKB-EC"/>
</dbReference>
<comment type="activity regulation">
    <text evidence="8">Activated by threonine and tyrosine phosphorylation.</text>
</comment>
<dbReference type="PROSITE" id="PS00107">
    <property type="entry name" value="PROTEIN_KINASE_ATP"/>
    <property type="match status" value="1"/>
</dbReference>
<dbReference type="PANTHER" id="PTHR24055">
    <property type="entry name" value="MITOGEN-ACTIVATED PROTEIN KINASE"/>
    <property type="match status" value="1"/>
</dbReference>
<evidence type="ECO:0000313" key="13">
    <source>
        <dbReference type="EMBL" id="KAA0177708.1"/>
    </source>
</evidence>
<protein>
    <recommendedName>
        <fullName evidence="8">Mitogen-activated protein kinase</fullName>
        <ecNumber evidence="8">2.7.11.24</ecNumber>
    </recommendedName>
</protein>
<gene>
    <name evidence="13" type="ORF">FNF27_00880</name>
    <name evidence="11" type="ORF">FNF29_01128</name>
    <name evidence="12" type="ORF">FNF31_00321</name>
</gene>
<feature type="compositionally biased region" description="Low complexity" evidence="9">
    <location>
        <begin position="372"/>
        <end position="384"/>
    </location>
</feature>
<reference evidence="14 15" key="1">
    <citation type="submission" date="2019-07" db="EMBL/GenBank/DDBJ databases">
        <title>Genomes of Cafeteria roenbergensis.</title>
        <authorList>
            <person name="Fischer M.G."/>
            <person name="Hackl T."/>
            <person name="Roman M."/>
        </authorList>
    </citation>
    <scope>NUCLEOTIDE SEQUENCE [LARGE SCALE GENOMIC DNA]</scope>
    <source>
        <strain evidence="11 15">BVI</strain>
        <strain evidence="12 16">Cflag</strain>
        <strain evidence="13 14">E4-10P</strain>
    </source>
</reference>
<evidence type="ECO:0000256" key="9">
    <source>
        <dbReference type="SAM" id="MobiDB-lite"/>
    </source>
</evidence>
<evidence type="ECO:0000256" key="5">
    <source>
        <dbReference type="ARBA" id="ARBA00022840"/>
    </source>
</evidence>
<dbReference type="InterPro" id="IPR000719">
    <property type="entry name" value="Prot_kinase_dom"/>
</dbReference>
<dbReference type="EMBL" id="VLTM01000002">
    <property type="protein sequence ID" value="KAA0168439.1"/>
    <property type="molecule type" value="Genomic_DNA"/>
</dbReference>
<feature type="region of interest" description="Disordered" evidence="9">
    <location>
        <begin position="372"/>
        <end position="412"/>
    </location>
</feature>
<dbReference type="InterPro" id="IPR008271">
    <property type="entry name" value="Ser/Thr_kinase_AS"/>
</dbReference>
<dbReference type="AlphaFoldDB" id="A0A5A8EKN1"/>
<dbReference type="OrthoDB" id="192887at2759"/>
<evidence type="ECO:0000259" key="10">
    <source>
        <dbReference type="PROSITE" id="PS50011"/>
    </source>
</evidence>
<evidence type="ECO:0000313" key="15">
    <source>
        <dbReference type="Proteomes" id="UP000323011"/>
    </source>
</evidence>
<dbReference type="Proteomes" id="UP000325113">
    <property type="component" value="Unassembled WGS sequence"/>
</dbReference>
<comment type="cofactor">
    <cofactor evidence="8">
        <name>Mg(2+)</name>
        <dbReference type="ChEBI" id="CHEBI:18420"/>
    </cofactor>
</comment>
<feature type="binding site" evidence="6">
    <location>
        <position position="56"/>
    </location>
    <ligand>
        <name>ATP</name>
        <dbReference type="ChEBI" id="CHEBI:30616"/>
    </ligand>
</feature>
<dbReference type="FunFam" id="3.30.200.20:FF:000046">
    <property type="entry name" value="Mitogen-activated protein kinase"/>
    <property type="match status" value="1"/>
</dbReference>
<evidence type="ECO:0000256" key="8">
    <source>
        <dbReference type="RuleBase" id="RU361165"/>
    </source>
</evidence>
<organism evidence="13 14">
    <name type="scientific">Cafeteria roenbergensis</name>
    <name type="common">Marine flagellate</name>
    <dbReference type="NCBI Taxonomy" id="33653"/>
    <lineage>
        <taxon>Eukaryota</taxon>
        <taxon>Sar</taxon>
        <taxon>Stramenopiles</taxon>
        <taxon>Bigyra</taxon>
        <taxon>Opalozoa</taxon>
        <taxon>Bicosoecida</taxon>
        <taxon>Cafeteriaceae</taxon>
        <taxon>Cafeteria</taxon>
    </lineage>
</organism>
<dbReference type="SUPFAM" id="SSF56112">
    <property type="entry name" value="Protein kinase-like (PK-like)"/>
    <property type="match status" value="1"/>
</dbReference>
<evidence type="ECO:0000313" key="12">
    <source>
        <dbReference type="EMBL" id="KAA0168439.1"/>
    </source>
</evidence>
<dbReference type="CDD" id="cd07834">
    <property type="entry name" value="STKc_MAPK"/>
    <property type="match status" value="1"/>
</dbReference>
<keyword evidence="5 6" id="KW-0067">ATP-binding</keyword>
<comment type="caution">
    <text evidence="13">The sequence shown here is derived from an EMBL/GenBank/DDBJ whole genome shotgun (WGS) entry which is preliminary data.</text>
</comment>
<dbReference type="InterPro" id="IPR011009">
    <property type="entry name" value="Kinase-like_dom_sf"/>
</dbReference>
<dbReference type="Proteomes" id="UP000323011">
    <property type="component" value="Unassembled WGS sequence"/>
</dbReference>
<sequence>MAAAAGPTRKYHVVMLGRTQFCVDTRFTNLRPIGRGAYGLVAAADDLVSGRKVAIKRVSKVFADLIDAKRILREIKLLRHLGGHDNIIEIIDIMTGPPESEDFDTLYIVTQLYECDLDRIIRSAQALTDQHFQYFVYQMLRGLKFIHSANVIHRDLKPSNLLVNSNCDLAICDYGLARGVSKATEKDLTSYVVTRWYRAPEILCEATTYGTAADVWGVGCIFGELLGRKTLFRGSSSKQQVELIISVLGSPTDEDLRGVEDPNIVRLIKSFPRRAPVPWTHIFPDANPLALDLLSKMLTFSQFDRISVDEALAHPFLAELHAKATEPTCDTPFDFSFEHGYPHEMPKALLQRYMFDSMVELRREQAAAEAAAAAGHTGSSSSSGAPGGGIAMATAGAAAHDDDDIAMSPTSG</sequence>
<accession>A0A5A8EKN1</accession>
<comment type="catalytic activity">
    <reaction evidence="8">
        <text>L-threonyl-[protein] + ATP = O-phospho-L-threonyl-[protein] + ADP + H(+)</text>
        <dbReference type="Rhea" id="RHEA:46608"/>
        <dbReference type="Rhea" id="RHEA-COMP:11060"/>
        <dbReference type="Rhea" id="RHEA-COMP:11605"/>
        <dbReference type="ChEBI" id="CHEBI:15378"/>
        <dbReference type="ChEBI" id="CHEBI:30013"/>
        <dbReference type="ChEBI" id="CHEBI:30616"/>
        <dbReference type="ChEBI" id="CHEBI:61977"/>
        <dbReference type="ChEBI" id="CHEBI:456216"/>
        <dbReference type="EC" id="2.7.11.24"/>
    </reaction>
</comment>
<keyword evidence="15" id="KW-1185">Reference proteome</keyword>
<dbReference type="PROSITE" id="PS00108">
    <property type="entry name" value="PROTEIN_KINASE_ST"/>
    <property type="match status" value="1"/>
</dbReference>
<keyword evidence="2 8" id="KW-0808">Transferase</keyword>
<dbReference type="PROSITE" id="PS01351">
    <property type="entry name" value="MAPK"/>
    <property type="match status" value="1"/>
</dbReference>
<dbReference type="OMA" id="QNMTHEV"/>
<evidence type="ECO:0000256" key="3">
    <source>
        <dbReference type="ARBA" id="ARBA00022741"/>
    </source>
</evidence>
<dbReference type="FunFam" id="1.10.510.10:FF:000040">
    <property type="entry name" value="Mitogen-activated protein kinase"/>
    <property type="match status" value="1"/>
</dbReference>
<keyword evidence="8" id="KW-0460">Magnesium</keyword>
<dbReference type="Gene3D" id="3.30.200.20">
    <property type="entry name" value="Phosphorylase Kinase, domain 1"/>
    <property type="match status" value="1"/>
</dbReference>
<evidence type="ECO:0000256" key="7">
    <source>
        <dbReference type="RuleBase" id="RU000304"/>
    </source>
</evidence>
<comment type="similarity">
    <text evidence="8">Belongs to the protein kinase superfamily. Ser/Thr protein kinase family. MAP kinase subfamily.</text>
</comment>
<dbReference type="SMART" id="SM00220">
    <property type="entry name" value="S_TKc"/>
    <property type="match status" value="1"/>
</dbReference>
<dbReference type="GO" id="GO:0005524">
    <property type="term" value="F:ATP binding"/>
    <property type="evidence" value="ECO:0007669"/>
    <property type="project" value="UniProtKB-UniRule"/>
</dbReference>